<dbReference type="InterPro" id="IPR050377">
    <property type="entry name" value="Radical_SAM_PqqE_MftC-like"/>
</dbReference>
<feature type="region of interest" description="Disordered" evidence="5">
    <location>
        <begin position="267"/>
        <end position="286"/>
    </location>
</feature>
<evidence type="ECO:0000256" key="4">
    <source>
        <dbReference type="ARBA" id="ARBA00023014"/>
    </source>
</evidence>
<evidence type="ECO:0000313" key="8">
    <source>
        <dbReference type="Proteomes" id="UP001501509"/>
    </source>
</evidence>
<dbReference type="Gene3D" id="3.20.20.70">
    <property type="entry name" value="Aldolase class I"/>
    <property type="match status" value="1"/>
</dbReference>
<keyword evidence="8" id="KW-1185">Reference proteome</keyword>
<dbReference type="SUPFAM" id="SSF102114">
    <property type="entry name" value="Radical SAM enzymes"/>
    <property type="match status" value="1"/>
</dbReference>
<dbReference type="InterPro" id="IPR023885">
    <property type="entry name" value="4Fe4S-binding_SPASM_dom"/>
</dbReference>
<name>A0ABP6CLQ3_9ACTN</name>
<dbReference type="PROSITE" id="PS51918">
    <property type="entry name" value="RADICAL_SAM"/>
    <property type="match status" value="1"/>
</dbReference>
<dbReference type="PANTHER" id="PTHR11228">
    <property type="entry name" value="RADICAL SAM DOMAIN PROTEIN"/>
    <property type="match status" value="1"/>
</dbReference>
<dbReference type="SFLD" id="SFLDG01386">
    <property type="entry name" value="main_SPASM_domain-containing"/>
    <property type="match status" value="1"/>
</dbReference>
<dbReference type="EMBL" id="BAAATD010000011">
    <property type="protein sequence ID" value="GAA2623400.1"/>
    <property type="molecule type" value="Genomic_DNA"/>
</dbReference>
<dbReference type="SFLD" id="SFLDG01067">
    <property type="entry name" value="SPASM/twitch_domain_containing"/>
    <property type="match status" value="1"/>
</dbReference>
<dbReference type="Proteomes" id="UP001501509">
    <property type="component" value="Unassembled WGS sequence"/>
</dbReference>
<proteinExistence type="predicted"/>
<dbReference type="CDD" id="cd01335">
    <property type="entry name" value="Radical_SAM"/>
    <property type="match status" value="1"/>
</dbReference>
<dbReference type="SFLD" id="SFLDG01216">
    <property type="entry name" value="thioether_bond_formation_requi"/>
    <property type="match status" value="1"/>
</dbReference>
<dbReference type="SFLD" id="SFLDF00365">
    <property type="entry name" value="thuricin_CD_(TrnCD-like)"/>
    <property type="match status" value="1"/>
</dbReference>
<comment type="caution">
    <text evidence="7">The sequence shown here is derived from an EMBL/GenBank/DDBJ whole genome shotgun (WGS) entry which is preliminary data.</text>
</comment>
<reference evidence="8" key="1">
    <citation type="journal article" date="2019" name="Int. J. Syst. Evol. Microbiol.">
        <title>The Global Catalogue of Microorganisms (GCM) 10K type strain sequencing project: providing services to taxonomists for standard genome sequencing and annotation.</title>
        <authorList>
            <consortium name="The Broad Institute Genomics Platform"/>
            <consortium name="The Broad Institute Genome Sequencing Center for Infectious Disease"/>
            <person name="Wu L."/>
            <person name="Ma J."/>
        </authorList>
    </citation>
    <scope>NUCLEOTIDE SEQUENCE [LARGE SCALE GENOMIC DNA]</scope>
    <source>
        <strain evidence="8">JCM 6833</strain>
    </source>
</reference>
<organism evidence="7 8">
    <name type="scientific">Actinomadura fulvescens</name>
    <dbReference type="NCBI Taxonomy" id="46160"/>
    <lineage>
        <taxon>Bacteria</taxon>
        <taxon>Bacillati</taxon>
        <taxon>Actinomycetota</taxon>
        <taxon>Actinomycetes</taxon>
        <taxon>Streptosporangiales</taxon>
        <taxon>Thermomonosporaceae</taxon>
        <taxon>Actinomadura</taxon>
    </lineage>
</organism>
<evidence type="ECO:0000259" key="6">
    <source>
        <dbReference type="PROSITE" id="PS51918"/>
    </source>
</evidence>
<dbReference type="PANTHER" id="PTHR11228:SF7">
    <property type="entry name" value="PQQA PEPTIDE CYCLASE"/>
    <property type="match status" value="1"/>
</dbReference>
<dbReference type="Pfam" id="PF13186">
    <property type="entry name" value="SPASM"/>
    <property type="match status" value="1"/>
</dbReference>
<dbReference type="InterPro" id="IPR013785">
    <property type="entry name" value="Aldolase_TIM"/>
</dbReference>
<feature type="compositionally biased region" description="Low complexity" evidence="5">
    <location>
        <begin position="273"/>
        <end position="286"/>
    </location>
</feature>
<evidence type="ECO:0000256" key="2">
    <source>
        <dbReference type="ARBA" id="ARBA00022723"/>
    </source>
</evidence>
<dbReference type="InterPro" id="IPR007197">
    <property type="entry name" value="rSAM"/>
</dbReference>
<accession>A0ABP6CLQ3</accession>
<evidence type="ECO:0000256" key="3">
    <source>
        <dbReference type="ARBA" id="ARBA00023004"/>
    </source>
</evidence>
<keyword evidence="3" id="KW-0408">Iron</keyword>
<feature type="domain" description="Radical SAM core" evidence="6">
    <location>
        <begin position="11"/>
        <end position="220"/>
    </location>
</feature>
<evidence type="ECO:0000313" key="7">
    <source>
        <dbReference type="EMBL" id="GAA2623400.1"/>
    </source>
</evidence>
<sequence>MTAVLEPPTEVTAPRLLWLDLTRQCPLGCVHCYNASGTEGTHGTMTREDWVRVVDQAAGVGTRKIQLIGGEPTMLPDAAELVAYALDLGLDVEVFSNLVHVSDGWWNLFQRDRVSGATSYYSDDADEHNAITGRPSHARTRANIEKALGLGVSMRVGIVAVSDTQRVSQARRELEALGVTKIRVDRARQFGRAAQGQPPDMAELCGQCGTGKASISPTGDVSPCVMSAWMSVGNVHTTSLADIVGGTAMAQANASIRCVAGSGDGCDPDNEECSPGSPGSSCDPRT</sequence>
<dbReference type="SFLD" id="SFLDS00029">
    <property type="entry name" value="Radical_SAM"/>
    <property type="match status" value="1"/>
</dbReference>
<keyword evidence="4" id="KW-0411">Iron-sulfur</keyword>
<evidence type="ECO:0000256" key="5">
    <source>
        <dbReference type="SAM" id="MobiDB-lite"/>
    </source>
</evidence>
<keyword evidence="2" id="KW-0479">Metal-binding</keyword>
<keyword evidence="1" id="KW-0949">S-adenosyl-L-methionine</keyword>
<dbReference type="Pfam" id="PF04055">
    <property type="entry name" value="Radical_SAM"/>
    <property type="match status" value="1"/>
</dbReference>
<gene>
    <name evidence="7" type="ORF">GCM10010411_69450</name>
</gene>
<protein>
    <recommendedName>
        <fullName evidence="6">Radical SAM core domain-containing protein</fullName>
    </recommendedName>
</protein>
<dbReference type="InterPro" id="IPR058240">
    <property type="entry name" value="rSAM_sf"/>
</dbReference>
<evidence type="ECO:0000256" key="1">
    <source>
        <dbReference type="ARBA" id="ARBA00022691"/>
    </source>
</evidence>